<organism evidence="3 4">
    <name type="scientific">Mortierella isabellina</name>
    <name type="common">Filamentous fungus</name>
    <name type="synonym">Umbelopsis isabellina</name>
    <dbReference type="NCBI Taxonomy" id="91625"/>
    <lineage>
        <taxon>Eukaryota</taxon>
        <taxon>Fungi</taxon>
        <taxon>Fungi incertae sedis</taxon>
        <taxon>Mucoromycota</taxon>
        <taxon>Mucoromycotina</taxon>
        <taxon>Umbelopsidomycetes</taxon>
        <taxon>Umbelopsidales</taxon>
        <taxon>Umbelopsidaceae</taxon>
        <taxon>Umbelopsis</taxon>
    </lineage>
</organism>
<feature type="region of interest" description="Disordered" evidence="1">
    <location>
        <begin position="688"/>
        <end position="748"/>
    </location>
</feature>
<dbReference type="SMART" id="SM01252">
    <property type="entry name" value="KilA-N"/>
    <property type="match status" value="1"/>
</dbReference>
<feature type="compositionally biased region" description="Basic and acidic residues" evidence="1">
    <location>
        <begin position="1"/>
        <end position="23"/>
    </location>
</feature>
<feature type="region of interest" description="Disordered" evidence="1">
    <location>
        <begin position="1090"/>
        <end position="1112"/>
    </location>
</feature>
<proteinExistence type="predicted"/>
<protein>
    <recommendedName>
        <fullName evidence="2">HTH APSES-type domain-containing protein</fullName>
    </recommendedName>
</protein>
<feature type="compositionally biased region" description="Polar residues" evidence="1">
    <location>
        <begin position="717"/>
        <end position="726"/>
    </location>
</feature>
<dbReference type="Pfam" id="PF25318">
    <property type="entry name" value="WHD_GDS1"/>
    <property type="match status" value="1"/>
</dbReference>
<sequence>MADSVKNDDLSRTANLSDHESHSHSKQPLPSIHPDDARDKVFTAIMKALLKVGNKPSSPRELSNVITKYKYATLGGATPFATVSSRISQHFKRAAEHNPPRAPLLAKHVDQRHARKINYSLITDTIQSESAIDEPEADKSSKSTKDSEKPEHYTRSSARKAELSDSSPLSSEDEGKLSPEIAHNTRSVDKRKRSVTKTSPSEPDKSTARSQRPRRKTNSQYARKPESEHDADEENAHESDHDLKPPSKRLRNTATLIDHTNHMPPSSNQVAPTSPSLPPSIITDPPITVEDQEGADSDSEFSDYHEEMLKGDEVMEDVMKDTPTLSLNDKKNSNRRSSLKNTQTGTITSSTSITSIDTAIQSSQPTLSSSLNPSHTSPKSSPRLMGRKSATNGLLGDDLWLPYSFDQDFDNVFLSDNSCAAHHVPLNIAAPESISVSELDNYFSSTTSGSRKPFMNSSRKPNGCTGDFKGSPLLQKVLQAKQPMTVDNGARPQAGVTEDRKPDQSEVEAMALDEPTSDSNPALETPDDSSIDSSDEDAFQPARPYHIVEKVFGTLRVYELDSPGDIPNTKVMRFIGTTDGSNNNVARRTRNAETKSQKNSQYFYLDEGYVNATQLRKAAQPVLGKGTFDASTENERSGVVVTISTGPVECRGAWIPLNRARELVEEYEIESSLGLTKLLSDEPISKESQANGQLEATNGTVSTPPSPRSLENDSQRRSSPLATNSALVADSSEELSSEHISSDDDDSFVKFEDAETTPTSSLKPSDSVISPNIAPDVATSVATSVPPSKGPTTPVVNSTASLVSAMTTSPATAAAVAAASSNVNSTLLSAVEILKTLNISNLNLQTLHQIAAAIPNLAHLAPTLKSASNSSTATIPSSKESKPQTPAALDIKSALSHFSTLEALLKKEPSKSPSVSESAPTSPSSKPSADASNNNPDQPSVIATTIPTTPHMYITIIDNIAVYVTVLSEANGVEGEHLLMRRLDNGYINGTTLLKAGGIETEQERSIVLSLEVGRVRIPNRASKLHGTWIPLRRAQALAATCSLQHKLGPFLNDSIDSYFPNPLPISLPVSKKPAESRLTAVTLTSLRNGSGSTKNGLLAHHASAPSSPNGTANAQLQQLLLTHPNKSLKLGDHSLKAPMLGSFDDDLPSNNKKGGHKKKKREISVVSCSNHCAGIASPNTSVLSPVTVKSGPTSDTCPSPPLHNLPTPDNDAVSPSSFVDVVNEEASDDDTDTDTDVEEVREHMKKMRAAAIDAMENGSSVDLDEIISRARSPLAYHRESHSQSSRRSHRSKRHRSTRHVEDDDDDDDDEDEEDDEEEEEIPISRPRRTHSNIYQSSTLSNRVNTYGRRRPTGGKWASGGKLAPSMVKKSASWNGPISKSSHIVVPTRRSNATKASDAPAARKPDSTPTKLTLIVPSPVSNKPSAVIEEDEDEEIDIGGSDRDDDLR</sequence>
<gene>
    <name evidence="3" type="ORF">INT43_000875</name>
</gene>
<reference evidence="3" key="1">
    <citation type="submission" date="2020-12" db="EMBL/GenBank/DDBJ databases">
        <title>Metabolic potential, ecology and presence of endohyphal bacteria is reflected in genomic diversity of Mucoromycotina.</title>
        <authorList>
            <person name="Muszewska A."/>
            <person name="Okrasinska A."/>
            <person name="Steczkiewicz K."/>
            <person name="Drgas O."/>
            <person name="Orlowska M."/>
            <person name="Perlinska-Lenart U."/>
            <person name="Aleksandrzak-Piekarczyk T."/>
            <person name="Szatraj K."/>
            <person name="Zielenkiewicz U."/>
            <person name="Pilsyk S."/>
            <person name="Malc E."/>
            <person name="Mieczkowski P."/>
            <person name="Kruszewska J.S."/>
            <person name="Biernat P."/>
            <person name="Pawlowska J."/>
        </authorList>
    </citation>
    <scope>NUCLEOTIDE SEQUENCE</scope>
    <source>
        <strain evidence="3">WA0000067209</strain>
    </source>
</reference>
<evidence type="ECO:0000313" key="4">
    <source>
        <dbReference type="Proteomes" id="UP000654370"/>
    </source>
</evidence>
<feature type="region of interest" description="Disordered" evidence="1">
    <location>
        <begin position="323"/>
        <end position="389"/>
    </location>
</feature>
<feature type="compositionally biased region" description="Low complexity" evidence="1">
    <location>
        <begin position="911"/>
        <end position="936"/>
    </location>
</feature>
<feature type="compositionally biased region" description="Acidic residues" evidence="1">
    <location>
        <begin position="290"/>
        <end position="301"/>
    </location>
</feature>
<feature type="domain" description="HTH APSES-type" evidence="2">
    <location>
        <begin position="574"/>
        <end position="690"/>
    </location>
</feature>
<name>A0A8H7Q2K4_MORIS</name>
<comment type="caution">
    <text evidence="3">The sequence shown here is derived from an EMBL/GenBank/DDBJ whole genome shotgun (WGS) entry which is preliminary data.</text>
</comment>
<feature type="compositionally biased region" description="Polar residues" evidence="1">
    <location>
        <begin position="445"/>
        <end position="460"/>
    </location>
</feature>
<feature type="compositionally biased region" description="Acidic residues" evidence="1">
    <location>
        <begin position="1303"/>
        <end position="1322"/>
    </location>
</feature>
<dbReference type="Gene3D" id="3.10.260.10">
    <property type="entry name" value="Transcription regulator HTH, APSES-type DNA-binding domain"/>
    <property type="match status" value="2"/>
</dbReference>
<evidence type="ECO:0000256" key="1">
    <source>
        <dbReference type="SAM" id="MobiDB-lite"/>
    </source>
</evidence>
<keyword evidence="4" id="KW-1185">Reference proteome</keyword>
<dbReference type="PROSITE" id="PS51299">
    <property type="entry name" value="HTH_APSES"/>
    <property type="match status" value="2"/>
</dbReference>
<feature type="region of interest" description="Disordered" evidence="1">
    <location>
        <begin position="906"/>
        <end position="944"/>
    </location>
</feature>
<dbReference type="EMBL" id="JAEPQZ010000002">
    <property type="protein sequence ID" value="KAG2184962.1"/>
    <property type="molecule type" value="Genomic_DNA"/>
</dbReference>
<feature type="compositionally biased region" description="Acidic residues" evidence="1">
    <location>
        <begin position="1428"/>
        <end position="1439"/>
    </location>
</feature>
<dbReference type="InterPro" id="IPR057511">
    <property type="entry name" value="WH_GDS1"/>
</dbReference>
<dbReference type="InterPro" id="IPR003163">
    <property type="entry name" value="Tscrpt_reg_HTH_APSES-type"/>
</dbReference>
<feature type="region of interest" description="Disordered" evidence="1">
    <location>
        <begin position="1"/>
        <end position="37"/>
    </location>
</feature>
<feature type="compositionally biased region" description="Polar residues" evidence="1">
    <location>
        <begin position="365"/>
        <end position="380"/>
    </location>
</feature>
<feature type="region of interest" description="Disordered" evidence="1">
    <location>
        <begin position="445"/>
        <end position="469"/>
    </location>
</feature>
<feature type="compositionally biased region" description="Acidic residues" evidence="1">
    <location>
        <begin position="525"/>
        <end position="538"/>
    </location>
</feature>
<feature type="compositionally biased region" description="Basic and acidic residues" evidence="1">
    <location>
        <begin position="223"/>
        <end position="245"/>
    </location>
</feature>
<feature type="region of interest" description="Disordered" evidence="1">
    <location>
        <begin position="1188"/>
        <end position="1216"/>
    </location>
</feature>
<feature type="compositionally biased region" description="Polar residues" evidence="1">
    <location>
        <begin position="868"/>
        <end position="878"/>
    </location>
</feature>
<feature type="compositionally biased region" description="Low complexity" evidence="1">
    <location>
        <begin position="279"/>
        <end position="288"/>
    </location>
</feature>
<dbReference type="InterPro" id="IPR018004">
    <property type="entry name" value="KilA/APSES_HTH"/>
</dbReference>
<dbReference type="InterPro" id="IPR036887">
    <property type="entry name" value="HTH_APSES_sf"/>
</dbReference>
<dbReference type="SUPFAM" id="SSF54616">
    <property type="entry name" value="DNA-binding domain of Mlu1-box binding protein MBP1"/>
    <property type="match status" value="2"/>
</dbReference>
<accession>A0A8H7Q2K4</accession>
<feature type="compositionally biased region" description="Low complexity" evidence="1">
    <location>
        <begin position="342"/>
        <end position="364"/>
    </location>
</feature>
<feature type="compositionally biased region" description="Basic and acidic residues" evidence="1">
    <location>
        <begin position="736"/>
        <end position="748"/>
    </location>
</feature>
<dbReference type="OrthoDB" id="5597783at2759"/>
<feature type="compositionally biased region" description="Polar residues" evidence="1">
    <location>
        <begin position="688"/>
        <end position="703"/>
    </location>
</feature>
<feature type="compositionally biased region" description="Basic residues" evidence="1">
    <location>
        <begin position="1285"/>
        <end position="1298"/>
    </location>
</feature>
<feature type="compositionally biased region" description="Basic and acidic residues" evidence="1">
    <location>
        <begin position="137"/>
        <end position="163"/>
    </location>
</feature>
<feature type="compositionally biased region" description="Polar residues" evidence="1">
    <location>
        <begin position="1372"/>
        <end position="1382"/>
    </location>
</feature>
<feature type="region of interest" description="Disordered" evidence="1">
    <location>
        <begin position="481"/>
        <end position="540"/>
    </location>
</feature>
<feature type="region of interest" description="Disordered" evidence="1">
    <location>
        <begin position="1142"/>
        <end position="1163"/>
    </location>
</feature>
<feature type="region of interest" description="Disordered" evidence="1">
    <location>
        <begin position="128"/>
        <end position="304"/>
    </location>
</feature>
<evidence type="ECO:0000313" key="3">
    <source>
        <dbReference type="EMBL" id="KAG2184962.1"/>
    </source>
</evidence>
<feature type="region of interest" description="Disordered" evidence="1">
    <location>
        <begin position="868"/>
        <end position="887"/>
    </location>
</feature>
<evidence type="ECO:0000259" key="2">
    <source>
        <dbReference type="PROSITE" id="PS51299"/>
    </source>
</evidence>
<dbReference type="GO" id="GO:0003677">
    <property type="term" value="F:DNA binding"/>
    <property type="evidence" value="ECO:0007669"/>
    <property type="project" value="InterPro"/>
</dbReference>
<feature type="domain" description="HTH APSES-type" evidence="2">
    <location>
        <begin position="952"/>
        <end position="1063"/>
    </location>
</feature>
<feature type="compositionally biased region" description="Polar residues" evidence="1">
    <location>
        <begin position="1332"/>
        <end position="1345"/>
    </location>
</feature>
<feature type="region of interest" description="Disordered" evidence="1">
    <location>
        <begin position="1273"/>
        <end position="1448"/>
    </location>
</feature>
<dbReference type="Proteomes" id="UP000654370">
    <property type="component" value="Unassembled WGS sequence"/>
</dbReference>